<dbReference type="PROSITE" id="PS00018">
    <property type="entry name" value="EF_HAND_1"/>
    <property type="match status" value="5"/>
</dbReference>
<feature type="transmembrane region" description="Helical" evidence="7">
    <location>
        <begin position="168"/>
        <end position="185"/>
    </location>
</feature>
<reference evidence="9 11" key="2">
    <citation type="submission" date="2018-11" db="EMBL/GenBank/DDBJ databases">
        <authorList>
            <consortium name="Pathogen Informatics"/>
        </authorList>
    </citation>
    <scope>NUCLEOTIDE SEQUENCE [LARGE SCALE GENOMIC DNA]</scope>
</reference>
<keyword evidence="5" id="KW-0106">Calcium</keyword>
<dbReference type="SMART" id="SM00054">
    <property type="entry name" value="EFh"/>
    <property type="match status" value="5"/>
</dbReference>
<dbReference type="InterPro" id="IPR002048">
    <property type="entry name" value="EF_hand_dom"/>
</dbReference>
<dbReference type="PANTHER" id="PTHR23055:SF178">
    <property type="entry name" value="NEUROCALCIN HOMOLOG"/>
    <property type="match status" value="1"/>
</dbReference>
<dbReference type="PRINTS" id="PR00450">
    <property type="entry name" value="RECOVERIN"/>
</dbReference>
<dbReference type="OrthoDB" id="191686at2759"/>
<dbReference type="Proteomes" id="UP000274756">
    <property type="component" value="Unassembled WGS sequence"/>
</dbReference>
<name>A0A0N4UAQ3_DRAME</name>
<dbReference type="CDD" id="cd00051">
    <property type="entry name" value="EFh"/>
    <property type="match status" value="3"/>
</dbReference>
<keyword evidence="6" id="KW-0449">Lipoprotein</keyword>
<dbReference type="GO" id="GO:0005509">
    <property type="term" value="F:calcium ion binding"/>
    <property type="evidence" value="ECO:0007669"/>
    <property type="project" value="InterPro"/>
</dbReference>
<evidence type="ECO:0000313" key="10">
    <source>
        <dbReference type="Proteomes" id="UP000038040"/>
    </source>
</evidence>
<evidence type="ECO:0000256" key="4">
    <source>
        <dbReference type="ARBA" id="ARBA00022737"/>
    </source>
</evidence>
<dbReference type="InterPro" id="IPR011992">
    <property type="entry name" value="EF-hand-dom_pair"/>
</dbReference>
<dbReference type="PANTHER" id="PTHR23055">
    <property type="entry name" value="CALCIUM BINDING PROTEINS"/>
    <property type="match status" value="1"/>
</dbReference>
<accession>A0A0N4UAQ3</accession>
<evidence type="ECO:0000313" key="9">
    <source>
        <dbReference type="EMBL" id="VDN58154.1"/>
    </source>
</evidence>
<dbReference type="WBParaSite" id="DME_0000424401-mRNA-1">
    <property type="protein sequence ID" value="DME_0000424401-mRNA-1"/>
    <property type="gene ID" value="DME_0000424401"/>
</dbReference>
<keyword evidence="7" id="KW-0472">Membrane</keyword>
<evidence type="ECO:0000256" key="7">
    <source>
        <dbReference type="SAM" id="Phobius"/>
    </source>
</evidence>
<dbReference type="FunFam" id="1.10.238.10:FF:000009">
    <property type="entry name" value="Visinin-like protein 1"/>
    <property type="match status" value="2"/>
</dbReference>
<dbReference type="SUPFAM" id="SSF47473">
    <property type="entry name" value="EF-hand"/>
    <property type="match status" value="2"/>
</dbReference>
<protein>
    <submittedName>
        <fullName evidence="12">Neurocalcin homolog</fullName>
    </submittedName>
</protein>
<evidence type="ECO:0000313" key="11">
    <source>
        <dbReference type="Proteomes" id="UP000274756"/>
    </source>
</evidence>
<feature type="domain" description="EF-hand" evidence="8">
    <location>
        <begin position="26"/>
        <end position="61"/>
    </location>
</feature>
<dbReference type="Pfam" id="PF13499">
    <property type="entry name" value="EF-hand_7"/>
    <property type="match status" value="1"/>
</dbReference>
<feature type="domain" description="EF-hand" evidence="8">
    <location>
        <begin position="243"/>
        <end position="278"/>
    </location>
</feature>
<dbReference type="PROSITE" id="PS50222">
    <property type="entry name" value="EF_HAND_2"/>
    <property type="match status" value="5"/>
</dbReference>
<dbReference type="Gene3D" id="1.10.238.10">
    <property type="entry name" value="EF-hand"/>
    <property type="match status" value="3"/>
</dbReference>
<dbReference type="AlphaFoldDB" id="A0A0N4UAQ3"/>
<keyword evidence="7" id="KW-1133">Transmembrane helix</keyword>
<dbReference type="InterPro" id="IPR018247">
    <property type="entry name" value="EF_Hand_1_Ca_BS"/>
</dbReference>
<keyword evidence="2" id="KW-0519">Myristate</keyword>
<keyword evidence="7" id="KW-0812">Transmembrane</keyword>
<evidence type="ECO:0000256" key="1">
    <source>
        <dbReference type="ARBA" id="ARBA00006049"/>
    </source>
</evidence>
<dbReference type="Pfam" id="PF00036">
    <property type="entry name" value="EF-hand_1"/>
    <property type="match status" value="2"/>
</dbReference>
<feature type="domain" description="EF-hand" evidence="8">
    <location>
        <begin position="62"/>
        <end position="97"/>
    </location>
</feature>
<evidence type="ECO:0000256" key="2">
    <source>
        <dbReference type="ARBA" id="ARBA00022707"/>
    </source>
</evidence>
<keyword evidence="11" id="KW-1185">Reference proteome</keyword>
<dbReference type="Proteomes" id="UP000038040">
    <property type="component" value="Unplaced"/>
</dbReference>
<dbReference type="Pfam" id="PF13405">
    <property type="entry name" value="EF-hand_6"/>
    <property type="match status" value="1"/>
</dbReference>
<keyword evidence="4" id="KW-0677">Repeat</keyword>
<evidence type="ECO:0000256" key="5">
    <source>
        <dbReference type="ARBA" id="ARBA00022837"/>
    </source>
</evidence>
<sequence length="325" mass="38052">MQDCPKGHLTKEQFIKVYKDFFPSGSAEGFCEHVFRTFDTDNSGFIDFKEFLLAINVTSSGTPEQKLEWAFRMYDIDGNGTIDEKEMIKIIEAIYEMLGPEVTKSADDSPRKRAKMIFEKMDVNNDKELTLKEFVDGCLADKELFQILTNERMLTMIGRQIGEKKKNLFLLFSFLFLFFPNFIMGRNQSKLKPDQLSDLLNCTEFTKSEIIEWYHGFRKDCPSGNLSIDEFKRIYANFFPNGDATRFAGHVFRTFDTNRDGSIDFREFLCALSITIRGKIDEKLRWAFNMYDLDGNGYISRDEMLEIITVSEKFLKRKSFFFFFE</sequence>
<feature type="domain" description="EF-hand" evidence="8">
    <location>
        <begin position="109"/>
        <end position="144"/>
    </location>
</feature>
<reference evidence="12" key="1">
    <citation type="submission" date="2017-02" db="UniProtKB">
        <authorList>
            <consortium name="WormBaseParasite"/>
        </authorList>
    </citation>
    <scope>IDENTIFICATION</scope>
</reference>
<organism evidence="10 12">
    <name type="scientific">Dracunculus medinensis</name>
    <name type="common">Guinea worm</name>
    <dbReference type="NCBI Taxonomy" id="318479"/>
    <lineage>
        <taxon>Eukaryota</taxon>
        <taxon>Metazoa</taxon>
        <taxon>Ecdysozoa</taxon>
        <taxon>Nematoda</taxon>
        <taxon>Chromadorea</taxon>
        <taxon>Rhabditida</taxon>
        <taxon>Spirurina</taxon>
        <taxon>Dracunculoidea</taxon>
        <taxon>Dracunculidae</taxon>
        <taxon>Dracunculus</taxon>
    </lineage>
</organism>
<evidence type="ECO:0000259" key="8">
    <source>
        <dbReference type="PROSITE" id="PS50222"/>
    </source>
</evidence>
<proteinExistence type="inferred from homology"/>
<evidence type="ECO:0000313" key="12">
    <source>
        <dbReference type="WBParaSite" id="DME_0000424401-mRNA-1"/>
    </source>
</evidence>
<dbReference type="EMBL" id="UYYG01001165">
    <property type="protein sequence ID" value="VDN58154.1"/>
    <property type="molecule type" value="Genomic_DNA"/>
</dbReference>
<feature type="domain" description="EF-hand" evidence="8">
    <location>
        <begin position="279"/>
        <end position="314"/>
    </location>
</feature>
<comment type="similarity">
    <text evidence="1">Belongs to the recoverin family.</text>
</comment>
<keyword evidence="3" id="KW-0479">Metal-binding</keyword>
<dbReference type="InterPro" id="IPR028846">
    <property type="entry name" value="Recoverin"/>
</dbReference>
<evidence type="ECO:0000256" key="6">
    <source>
        <dbReference type="ARBA" id="ARBA00023288"/>
    </source>
</evidence>
<gene>
    <name evidence="9" type="ORF">DME_LOCUS8127</name>
</gene>
<evidence type="ECO:0000256" key="3">
    <source>
        <dbReference type="ARBA" id="ARBA00022723"/>
    </source>
</evidence>
<dbReference type="STRING" id="318479.A0A0N4UAQ3"/>